<accession>A0A183BPQ8</accession>
<dbReference type="Gene3D" id="1.10.510.10">
    <property type="entry name" value="Transferase(Phosphotransferase) domain 1"/>
    <property type="match status" value="1"/>
</dbReference>
<name>A0A183BPQ8_GLOPA</name>
<dbReference type="PROSITE" id="PS50188">
    <property type="entry name" value="B302_SPRY"/>
    <property type="match status" value="1"/>
</dbReference>
<evidence type="ECO:0000313" key="5">
    <source>
        <dbReference type="Proteomes" id="UP000050741"/>
    </source>
</evidence>
<comment type="similarity">
    <text evidence="1">Belongs to the protein kinase superfamily.</text>
</comment>
<feature type="compositionally biased region" description="Low complexity" evidence="2">
    <location>
        <begin position="82"/>
        <end position="109"/>
    </location>
</feature>
<reference evidence="5" key="2">
    <citation type="submission" date="2014-05" db="EMBL/GenBank/DDBJ databases">
        <title>The genome and life-stage specific transcriptomes of Globodera pallida elucidate key aspects of plant parasitism by a cyst nematode.</title>
        <authorList>
            <person name="Cotton J.A."/>
            <person name="Lilley C.J."/>
            <person name="Jones L.M."/>
            <person name="Kikuchi T."/>
            <person name="Reid A.J."/>
            <person name="Thorpe P."/>
            <person name="Tsai I.J."/>
            <person name="Beasley H."/>
            <person name="Blok V."/>
            <person name="Cock P.J.A."/>
            <person name="Van den Akker S.E."/>
            <person name="Holroyd N."/>
            <person name="Hunt M."/>
            <person name="Mantelin S."/>
            <person name="Naghra H."/>
            <person name="Pain A."/>
            <person name="Palomares-Rius J.E."/>
            <person name="Zarowiecki M."/>
            <person name="Berriman M."/>
            <person name="Jones J.T."/>
            <person name="Urwin P.E."/>
        </authorList>
    </citation>
    <scope>NUCLEOTIDE SEQUENCE [LARGE SCALE GENOMIC DNA]</scope>
    <source>
        <strain evidence="5">Lindley</strain>
    </source>
</reference>
<evidence type="ECO:0000256" key="1">
    <source>
        <dbReference type="ARBA" id="ARBA00038349"/>
    </source>
</evidence>
<evidence type="ECO:0000259" key="4">
    <source>
        <dbReference type="PROSITE" id="PS50188"/>
    </source>
</evidence>
<dbReference type="InterPro" id="IPR016024">
    <property type="entry name" value="ARM-type_fold"/>
</dbReference>
<dbReference type="Pfam" id="PF00622">
    <property type="entry name" value="SPRY"/>
    <property type="match status" value="1"/>
</dbReference>
<dbReference type="InterPro" id="IPR001870">
    <property type="entry name" value="B30.2/SPRY"/>
</dbReference>
<dbReference type="SUPFAM" id="SSF56112">
    <property type="entry name" value="Protein kinase-like (PK-like)"/>
    <property type="match status" value="1"/>
</dbReference>
<dbReference type="InterPro" id="IPR013320">
    <property type="entry name" value="ConA-like_dom_sf"/>
</dbReference>
<dbReference type="Pfam" id="PF00069">
    <property type="entry name" value="Pkinase"/>
    <property type="match status" value="1"/>
</dbReference>
<dbReference type="InterPro" id="IPR000719">
    <property type="entry name" value="Prot_kinase_dom"/>
</dbReference>
<dbReference type="InterPro" id="IPR044736">
    <property type="entry name" value="Gid1/RanBPM/SPLA_SPRY"/>
</dbReference>
<dbReference type="SUPFAM" id="SSF48371">
    <property type="entry name" value="ARM repeat"/>
    <property type="match status" value="1"/>
</dbReference>
<sequence length="630" mass="69947">MSNSPRPTARASIACDTRAALMALAPRQHAQPRAGSADKVPTPTGIEGVLNGGRSPLNSARSAAVPLRQQSVQQPNSVPKRSGSTCSSSSAVSLSNGAMSASPLAPSSAQRPMQTAPPGGTPLDAHFHCLQSAGPIVGGHWHHFLAQANVAQTAEKEVSLLLFDKKWNVKGPARIGRLNRLCLADLLRYDLTQLQQLQHPRILRLLKPLAENKDLLAFASEPLQCTLDKLFEHFVPEEGGGFVLEKLEMKLGILQLIEGLSYLHNNAKILHGNLTPQAVFIVSQQFWKIGGFAFSVASKKPNIFPCFPWTKKFPACLQPDLDFLAPEYLAPNTQTVTTAADHFDDPALGALRQLDDLAQNFDPASKATFLGQTLCPLIAQIPESLWFRRILRRFDEHLLEAYELFHVLLRPLSQMLQHCESHNIHRLRPWFRRIVGRSDEKHLNNALLDQLPVIFRRLNDEQVEDRCFDLLIQLLQGLDPHLKQNAVRCIPHIAEFIPAWFVNKRLIPVLQSQAPFFQEHIPVNATPIPKEYFGIFYCEVKMLAKSGHAFIGFATKPMPLAKHVGEHEGTYGYGSWGTFWGHEVDGCGHGLDGRPYINGKPRFDVGDVVGCGLNLATRQIFYTKNGQRLG</sequence>
<dbReference type="PROSITE" id="PS50011">
    <property type="entry name" value="PROTEIN_KINASE_DOM"/>
    <property type="match status" value="1"/>
</dbReference>
<evidence type="ECO:0000313" key="6">
    <source>
        <dbReference type="WBParaSite" id="GPLIN_000259400"/>
    </source>
</evidence>
<dbReference type="InterPro" id="IPR011009">
    <property type="entry name" value="Kinase-like_dom_sf"/>
</dbReference>
<dbReference type="SUPFAM" id="SSF49899">
    <property type="entry name" value="Concanavalin A-like lectins/glucanases"/>
    <property type="match status" value="1"/>
</dbReference>
<dbReference type="InterPro" id="IPR043136">
    <property type="entry name" value="B30.2/SPRY_sf"/>
</dbReference>
<dbReference type="GO" id="GO:0004672">
    <property type="term" value="F:protein kinase activity"/>
    <property type="evidence" value="ECO:0007669"/>
    <property type="project" value="InterPro"/>
</dbReference>
<feature type="domain" description="Protein kinase" evidence="3">
    <location>
        <begin position="130"/>
        <end position="497"/>
    </location>
</feature>
<dbReference type="PANTHER" id="PTHR12984:SF16">
    <property type="entry name" value="BLACK MATCH, ISOFORM H"/>
    <property type="match status" value="1"/>
</dbReference>
<protein>
    <submittedName>
        <fullName evidence="6">Protein kinase domain-containing protein</fullName>
    </submittedName>
</protein>
<proteinExistence type="inferred from homology"/>
<dbReference type="Gene3D" id="2.60.120.920">
    <property type="match status" value="1"/>
</dbReference>
<dbReference type="Proteomes" id="UP000050741">
    <property type="component" value="Unassembled WGS sequence"/>
</dbReference>
<dbReference type="Gene3D" id="1.25.10.10">
    <property type="entry name" value="Leucine-rich Repeat Variant"/>
    <property type="match status" value="1"/>
</dbReference>
<reference evidence="6" key="3">
    <citation type="submission" date="2016-06" db="UniProtKB">
        <authorList>
            <consortium name="WormBaseParasite"/>
        </authorList>
    </citation>
    <scope>IDENTIFICATION</scope>
</reference>
<dbReference type="WBParaSite" id="GPLIN_000259400">
    <property type="protein sequence ID" value="GPLIN_000259400"/>
    <property type="gene ID" value="GPLIN_000259400"/>
</dbReference>
<keyword evidence="5" id="KW-1185">Reference proteome</keyword>
<organism evidence="5 6">
    <name type="scientific">Globodera pallida</name>
    <name type="common">Potato cyst nematode worm</name>
    <name type="synonym">Heterodera pallida</name>
    <dbReference type="NCBI Taxonomy" id="36090"/>
    <lineage>
        <taxon>Eukaryota</taxon>
        <taxon>Metazoa</taxon>
        <taxon>Ecdysozoa</taxon>
        <taxon>Nematoda</taxon>
        <taxon>Chromadorea</taxon>
        <taxon>Rhabditida</taxon>
        <taxon>Tylenchina</taxon>
        <taxon>Tylenchomorpha</taxon>
        <taxon>Tylenchoidea</taxon>
        <taxon>Heteroderidae</taxon>
        <taxon>Heteroderinae</taxon>
        <taxon>Globodera</taxon>
    </lineage>
</organism>
<feature type="region of interest" description="Disordered" evidence="2">
    <location>
        <begin position="24"/>
        <end position="119"/>
    </location>
</feature>
<dbReference type="AlphaFoldDB" id="A0A183BPQ8"/>
<dbReference type="GO" id="GO:0005524">
    <property type="term" value="F:ATP binding"/>
    <property type="evidence" value="ECO:0007669"/>
    <property type="project" value="InterPro"/>
</dbReference>
<evidence type="ECO:0000256" key="2">
    <source>
        <dbReference type="SAM" id="MobiDB-lite"/>
    </source>
</evidence>
<dbReference type="CDD" id="cd12885">
    <property type="entry name" value="SPRY_RanBP_like"/>
    <property type="match status" value="1"/>
</dbReference>
<feature type="domain" description="B30.2/SPRY" evidence="4">
    <location>
        <begin position="455"/>
        <end position="630"/>
    </location>
</feature>
<dbReference type="InterPro" id="IPR003877">
    <property type="entry name" value="SPRY_dom"/>
</dbReference>
<evidence type="ECO:0000259" key="3">
    <source>
        <dbReference type="PROSITE" id="PS50011"/>
    </source>
</evidence>
<reference evidence="5" key="1">
    <citation type="submission" date="2013-12" db="EMBL/GenBank/DDBJ databases">
        <authorList>
            <person name="Aslett M."/>
        </authorList>
    </citation>
    <scope>NUCLEOTIDE SEQUENCE [LARGE SCALE GENOMIC DNA]</scope>
    <source>
        <strain evidence="5">Lindley</strain>
    </source>
</reference>
<dbReference type="InterPro" id="IPR051177">
    <property type="entry name" value="CIK-Related_Protein"/>
</dbReference>
<feature type="compositionally biased region" description="Polar residues" evidence="2">
    <location>
        <begin position="68"/>
        <end position="79"/>
    </location>
</feature>
<dbReference type="PANTHER" id="PTHR12984">
    <property type="entry name" value="SCY1-RELATED S/T PROTEIN KINASE-LIKE"/>
    <property type="match status" value="1"/>
</dbReference>
<dbReference type="InterPro" id="IPR011989">
    <property type="entry name" value="ARM-like"/>
</dbReference>